<evidence type="ECO:0000256" key="1">
    <source>
        <dbReference type="ARBA" id="ARBA00004196"/>
    </source>
</evidence>
<dbReference type="GO" id="GO:0030313">
    <property type="term" value="C:cell envelope"/>
    <property type="evidence" value="ECO:0007669"/>
    <property type="project" value="UniProtKB-SubCell"/>
</dbReference>
<dbReference type="Pfam" id="PF19127">
    <property type="entry name" value="Choline_bind_3"/>
    <property type="match status" value="1"/>
</dbReference>
<feature type="region of interest" description="Disordered" evidence="4">
    <location>
        <begin position="1067"/>
        <end position="1086"/>
    </location>
</feature>
<protein>
    <submittedName>
        <fullName evidence="5">InlB B-repeat-containing protein</fullName>
    </submittedName>
</protein>
<reference evidence="5" key="1">
    <citation type="submission" date="2022-03" db="EMBL/GenBank/DDBJ databases">
        <title>First case of bacteraemia caused by Dielma fastidiosa in a patient hospitalised with diverticulitis.</title>
        <authorList>
            <person name="Forman-Ankjaer B."/>
            <person name="Hvid-Jensen F."/>
            <person name="Kobel C.M."/>
            <person name="Greve T."/>
        </authorList>
    </citation>
    <scope>NUCLEOTIDE SEQUENCE</scope>
    <source>
        <strain evidence="5">AUH_DF_2021</strain>
    </source>
</reference>
<dbReference type="SUPFAM" id="SSF69360">
    <property type="entry name" value="Cell wall binding repeat"/>
    <property type="match status" value="1"/>
</dbReference>
<feature type="repeat" description="Cell wall-binding" evidence="3">
    <location>
        <begin position="1105"/>
        <end position="1124"/>
    </location>
</feature>
<comment type="caution">
    <text evidence="5">The sequence shown here is derived from an EMBL/GenBank/DDBJ whole genome shotgun (WGS) entry which is preliminary data.</text>
</comment>
<dbReference type="AlphaFoldDB" id="A0AB35UQU5"/>
<keyword evidence="2" id="KW-0677">Repeat</keyword>
<dbReference type="Gene3D" id="2.10.270.10">
    <property type="entry name" value="Cholin Binding"/>
    <property type="match status" value="2"/>
</dbReference>
<dbReference type="Gene3D" id="2.60.40.4270">
    <property type="entry name" value="Listeria-Bacteroides repeat domain"/>
    <property type="match status" value="2"/>
</dbReference>
<dbReference type="InterPro" id="IPR042229">
    <property type="entry name" value="Listeria/Bacterioides_rpt_sf"/>
</dbReference>
<dbReference type="Proteomes" id="UP001276902">
    <property type="component" value="Unassembled WGS sequence"/>
</dbReference>
<sequence>MDNFFKEYGESTSTFNGIDLLSLIPVRDEVNQHFNEYYVTNDCDLHCVYNGDGAGQDFNVEEDIPAGPYKIDLDIEKGQDYPINISVGTGDKAIEYEQIKIHFFFNTNDISDGYPIFDVPEVSNVSGADIDGTLVSGQISPSKEPNYNKVINYGVISRAASKDALDIKGFKIKTDKNVGDTFTVRLDFIKSVDSKDTEGINAIQYFDITFHVIEPTSTTTQLQAPTLTLESDADNGGLKYTVEDTVNNDKASSYAIDLFSDADCNTKVGNSINVSKEVMNGNIPLGNGITAGNTYYAKVKAVGDGVAYSDSPLSTPAVSAAAANEPVVVKNISFTALIANGSSTETTSELTFTFSDDIDGLTADKITLSGVNGVTKGSLTEESKGVYKLAINNVSVSGTLKATVASIDGYSIKPNEKTVSIYYAAPITNVVWSSATADGEANKTTSTKIDVVFDTPITNLTKENFSIENAQIDSLSGSNGNYSLAISNVTTQGEATLTVTSPSGYSISPTSQKVTLHKKADLINAALTNVTADGDSTHTSTQLTLTFDQDITGLSADYITLTGINNIVKGSLSKAEGTGVYTLAISGFTTGGTVNVSVSGVEGYNITGNHSAVIHHYTEPAPVQQFTIHYDLAGGTGSYPDQKAALNAEITIPNTVPVKSGYTFTGWKLSTDSSIKQPGAKVTSSESKTITLTAQWTKDDIAVSFEVFANGTANISDTTQVTVTFDQPVIGLTKDNFSLTNATVTEISGSGKTYILKISNVTTEGSATLTVTAPSGYTIASNSKLVTLHKDTRVPVSLTAVEADGIKNQASTSTITLKFDSLIALTAANIKITDLDGTGAAIGNLRTQENNYELTLNNLKKSGRIKIEIINVPAGYVLSGNGKEVNILYVTDSKKPETSAFYDQVIDNGASYELTSNVINADEYTAIIYQWFASSDRISLGDSVCNTADCSVTLNDETKYYTLKVTVTEGDNKATEYTAGKVKVTANAEAKYVVNFELNGGTGQFTSISQSLGSEILLNGEEPQRKNYIFTGWKGDDGISYAKNGTIKSPETSKTYTLTAQWKAEGSGNTGGGTGGGSFGGGSSKNEGWKEEKDGTYYYENGKLVTGFKEIEAKTYYFNNEGKMVTGFNDINSKTYYFDQKGVMKKASWFEESRKRYYAYADGVIAKGWLPIENDWYYMHPTDGHLMKDWIRDGNDWYFMGPEDGKLWRQHWAPDNSGNWYYVDLDGKMIYNTWIPSHSGYWYYIGSDGKMVSNAMVEGCWINSLGIYQSPSYQG</sequence>
<accession>A0AB35UQU5</accession>
<organism evidence="5 6">
    <name type="scientific">Dielma fastidiosa</name>
    <dbReference type="NCBI Taxonomy" id="1034346"/>
    <lineage>
        <taxon>Bacteria</taxon>
        <taxon>Bacillati</taxon>
        <taxon>Bacillota</taxon>
        <taxon>Erysipelotrichia</taxon>
        <taxon>Erysipelotrichales</taxon>
        <taxon>Erysipelotrichaceae</taxon>
        <taxon>Dielma</taxon>
    </lineage>
</organism>
<dbReference type="InterPro" id="IPR018337">
    <property type="entry name" value="Cell_wall/Cho-bd_repeat"/>
</dbReference>
<comment type="subcellular location">
    <subcellularLocation>
        <location evidence="1">Cell envelope</location>
    </subcellularLocation>
</comment>
<evidence type="ECO:0000256" key="4">
    <source>
        <dbReference type="SAM" id="MobiDB-lite"/>
    </source>
</evidence>
<dbReference type="NCBIfam" id="TIGR02543">
    <property type="entry name" value="List_Bact_rpt"/>
    <property type="match status" value="2"/>
</dbReference>
<evidence type="ECO:0000256" key="3">
    <source>
        <dbReference type="PROSITE-ProRule" id="PRU00591"/>
    </source>
</evidence>
<dbReference type="InterPro" id="IPR013378">
    <property type="entry name" value="InlB-like_B-rpt"/>
</dbReference>
<dbReference type="RefSeq" id="WP_320884101.1">
    <property type="nucleotide sequence ID" value="NZ_BAABZA010000002.1"/>
</dbReference>
<feature type="repeat" description="Cell wall-binding" evidence="3">
    <location>
        <begin position="1125"/>
        <end position="1144"/>
    </location>
</feature>
<feature type="compositionally biased region" description="Gly residues" evidence="4">
    <location>
        <begin position="1068"/>
        <end position="1083"/>
    </location>
</feature>
<gene>
    <name evidence="5" type="ORF">MQE39_13500</name>
</gene>
<dbReference type="PROSITE" id="PS51170">
    <property type="entry name" value="CW"/>
    <property type="match status" value="2"/>
</dbReference>
<proteinExistence type="predicted"/>
<dbReference type="Pfam" id="PF09479">
    <property type="entry name" value="Flg_new"/>
    <property type="match status" value="2"/>
</dbReference>
<evidence type="ECO:0000256" key="2">
    <source>
        <dbReference type="ARBA" id="ARBA00022737"/>
    </source>
</evidence>
<dbReference type="EMBL" id="JALDAW010000022">
    <property type="protein sequence ID" value="MDY5169130.1"/>
    <property type="molecule type" value="Genomic_DNA"/>
</dbReference>
<dbReference type="Pfam" id="PF01473">
    <property type="entry name" value="Choline_bind_1"/>
    <property type="match status" value="2"/>
</dbReference>
<evidence type="ECO:0000313" key="6">
    <source>
        <dbReference type="Proteomes" id="UP001276902"/>
    </source>
</evidence>
<name>A0AB35UQU5_9FIRM</name>
<evidence type="ECO:0000313" key="5">
    <source>
        <dbReference type="EMBL" id="MDY5169130.1"/>
    </source>
</evidence>